<keyword evidence="2" id="KW-0479">Metal-binding</keyword>
<dbReference type="OrthoDB" id="327703at2"/>
<dbReference type="STRING" id="204773.HEAR3260"/>
<gene>
    <name evidence="6" type="ordered locus">HEAR3260</name>
</gene>
<dbReference type="SUPFAM" id="SSF51316">
    <property type="entry name" value="Mss4-like"/>
    <property type="match status" value="1"/>
</dbReference>
<feature type="domain" description="CENP-V/GFA" evidence="5">
    <location>
        <begin position="3"/>
        <end position="133"/>
    </location>
</feature>
<keyword evidence="4" id="KW-0456">Lyase</keyword>
<dbReference type="InterPro" id="IPR011057">
    <property type="entry name" value="Mss4-like_sf"/>
</dbReference>
<keyword evidence="7" id="KW-1185">Reference proteome</keyword>
<accession>A4GA30</accession>
<dbReference type="HOGENOM" id="CLU_116419_0_0_4"/>
<protein>
    <recommendedName>
        <fullName evidence="5">CENP-V/GFA domain-containing protein</fullName>
    </recommendedName>
</protein>
<dbReference type="PANTHER" id="PTHR33337:SF44">
    <property type="entry name" value="DUF636 DOMAIN PROTEIN (AFU_ORTHOLOGUE AFUA_1G09754)"/>
    <property type="match status" value="1"/>
</dbReference>
<dbReference type="InterPro" id="IPR006913">
    <property type="entry name" value="CENP-V/GFA"/>
</dbReference>
<organism evidence="6 7">
    <name type="scientific">Herminiimonas arsenicoxydans</name>
    <dbReference type="NCBI Taxonomy" id="204773"/>
    <lineage>
        <taxon>Bacteria</taxon>
        <taxon>Pseudomonadati</taxon>
        <taxon>Pseudomonadota</taxon>
        <taxon>Betaproteobacteria</taxon>
        <taxon>Burkholderiales</taxon>
        <taxon>Oxalobacteraceae</taxon>
        <taxon>Herminiimonas</taxon>
    </lineage>
</organism>
<dbReference type="AlphaFoldDB" id="A4GA30"/>
<dbReference type="eggNOG" id="COG3791">
    <property type="taxonomic scope" value="Bacteria"/>
</dbReference>
<dbReference type="GO" id="GO:0046872">
    <property type="term" value="F:metal ion binding"/>
    <property type="evidence" value="ECO:0007669"/>
    <property type="project" value="UniProtKB-KW"/>
</dbReference>
<dbReference type="GO" id="GO:0016846">
    <property type="term" value="F:carbon-sulfur lyase activity"/>
    <property type="evidence" value="ECO:0007669"/>
    <property type="project" value="InterPro"/>
</dbReference>
<evidence type="ECO:0000256" key="2">
    <source>
        <dbReference type="ARBA" id="ARBA00022723"/>
    </source>
</evidence>
<evidence type="ECO:0000256" key="3">
    <source>
        <dbReference type="ARBA" id="ARBA00022833"/>
    </source>
</evidence>
<comment type="similarity">
    <text evidence="1">Belongs to the Gfa family.</text>
</comment>
<keyword evidence="3" id="KW-0862">Zinc</keyword>
<dbReference type="PROSITE" id="PS51891">
    <property type="entry name" value="CENP_V_GFA"/>
    <property type="match status" value="1"/>
</dbReference>
<evidence type="ECO:0000256" key="1">
    <source>
        <dbReference type="ARBA" id="ARBA00005495"/>
    </source>
</evidence>
<dbReference type="PANTHER" id="PTHR33337">
    <property type="entry name" value="GFA DOMAIN-CONTAINING PROTEIN"/>
    <property type="match status" value="1"/>
</dbReference>
<dbReference type="EMBL" id="CU207211">
    <property type="protein sequence ID" value="CAL63367.1"/>
    <property type="molecule type" value="Genomic_DNA"/>
</dbReference>
<sequence length="164" mass="18277">MQLEGSCHCGAVHFSLHSATPYPYQRCYCSICRKTQGGGGYAINLGGDAASLKVRGADEVSVYHARLKNPGEQRTHTSTGERHFCRRCGSALWLYDPTWPELVHPFASAIDTPLPTPPEHTHLMLQFKAPWVEVAAGKKDRQYDLYPEESIAAWHARLGLLIED</sequence>
<dbReference type="Gene3D" id="3.90.1590.10">
    <property type="entry name" value="glutathione-dependent formaldehyde- activating enzyme (gfa)"/>
    <property type="match status" value="1"/>
</dbReference>
<reference evidence="6 7" key="1">
    <citation type="journal article" date="2007" name="PLoS Genet.">
        <title>A tale of two oxidation states: bacterial colonization of arsenic-rich environments.</title>
        <authorList>
            <person name="Muller D."/>
            <person name="Medigue C."/>
            <person name="Koechler S."/>
            <person name="Barbe V."/>
            <person name="Barakat M."/>
            <person name="Talla E."/>
            <person name="Bonnefoy V."/>
            <person name="Krin E."/>
            <person name="Arsene-Ploetze F."/>
            <person name="Carapito C."/>
            <person name="Chandler M."/>
            <person name="Cournoyer B."/>
            <person name="Cruveiller S."/>
            <person name="Dossat C."/>
            <person name="Duval S."/>
            <person name="Heymann M."/>
            <person name="Leize E."/>
            <person name="Lieutaud A."/>
            <person name="Lievremont D."/>
            <person name="Makita Y."/>
            <person name="Mangenot S."/>
            <person name="Nitschke W."/>
            <person name="Ortet P."/>
            <person name="Perdrial N."/>
            <person name="Schoepp B."/>
            <person name="Siguier N."/>
            <person name="Simeonova D.D."/>
            <person name="Rouy Z."/>
            <person name="Segurens B."/>
            <person name="Turlin E."/>
            <person name="Vallenet D."/>
            <person name="Van Dorsselaer A."/>
            <person name="Weiss S."/>
            <person name="Weissenbach J."/>
            <person name="Lett M.C."/>
            <person name="Danchin A."/>
            <person name="Bertin P.N."/>
        </authorList>
    </citation>
    <scope>NUCLEOTIDE SEQUENCE [LARGE SCALE GENOMIC DNA]</scope>
    <source>
        <strain evidence="7">ULPAs1</strain>
    </source>
</reference>
<evidence type="ECO:0000313" key="7">
    <source>
        <dbReference type="Proteomes" id="UP000006697"/>
    </source>
</evidence>
<evidence type="ECO:0000313" key="6">
    <source>
        <dbReference type="EMBL" id="CAL63367.1"/>
    </source>
</evidence>
<dbReference type="Pfam" id="PF04828">
    <property type="entry name" value="GFA"/>
    <property type="match status" value="1"/>
</dbReference>
<evidence type="ECO:0000259" key="5">
    <source>
        <dbReference type="PROSITE" id="PS51891"/>
    </source>
</evidence>
<name>A4GA30_HERAR</name>
<evidence type="ECO:0000256" key="4">
    <source>
        <dbReference type="ARBA" id="ARBA00023239"/>
    </source>
</evidence>
<proteinExistence type="inferred from homology"/>
<dbReference type="KEGG" id="har:HEAR3260"/>
<dbReference type="Proteomes" id="UP000006697">
    <property type="component" value="Chromosome"/>
</dbReference>